<evidence type="ECO:0000313" key="1">
    <source>
        <dbReference type="EMBL" id="AFQ51970.1"/>
    </source>
</evidence>
<dbReference type="EMBL" id="CP003775">
    <property type="protein sequence ID" value="AFQ51970.1"/>
    <property type="molecule type" value="Genomic_DNA"/>
</dbReference>
<dbReference type="Gene3D" id="1.10.357.10">
    <property type="entry name" value="Tetracycline Repressor, domain 2"/>
    <property type="match status" value="1"/>
</dbReference>
<proteinExistence type="predicted"/>
<dbReference type="Proteomes" id="UP000032866">
    <property type="component" value="Chromosome 2"/>
</dbReference>
<sequence length="89" mass="9502">MLRIPEHPISVENPIRHCVPIGARQLRAILEGGARAGAWRLAQPTVTALLIYAGVHGATDHVIAAPDTDRATFVEVVVADCLRMLGIDG</sequence>
<gene>
    <name evidence="1" type="ORF">GEM_5586</name>
</gene>
<protein>
    <submittedName>
        <fullName evidence="1">TetR family regulatory protein</fullName>
    </submittedName>
</protein>
<dbReference type="AlphaFoldDB" id="A0A9W3PCV0"/>
<evidence type="ECO:0000313" key="2">
    <source>
        <dbReference type="Proteomes" id="UP000032866"/>
    </source>
</evidence>
<name>A0A9W3PCV0_BURCE</name>
<dbReference type="KEGG" id="bct:GEM_5586"/>
<organism evidence="1 2">
    <name type="scientific">Burkholderia cepacia GG4</name>
    <dbReference type="NCBI Taxonomy" id="1009846"/>
    <lineage>
        <taxon>Bacteria</taxon>
        <taxon>Pseudomonadati</taxon>
        <taxon>Pseudomonadota</taxon>
        <taxon>Betaproteobacteria</taxon>
        <taxon>Burkholderiales</taxon>
        <taxon>Burkholderiaceae</taxon>
        <taxon>Burkholderia</taxon>
        <taxon>Burkholderia cepacia complex</taxon>
    </lineage>
</organism>
<accession>A0A9W3PCV0</accession>
<reference evidence="1 2" key="1">
    <citation type="journal article" date="2012" name="J. Bacteriol.">
        <title>Complete Genome Sequence of Burkholderia sp. Strain GG4, a Betaproteobacterium That Reduces 3-Oxo-N-Acylhomoserine Lactones and Produces Different N-Acylhomoserine Lactones.</title>
        <authorList>
            <person name="Hong K.W."/>
            <person name="Koh C.L."/>
            <person name="Sam C.K."/>
            <person name="Yin W.F."/>
            <person name="Chan K.G."/>
        </authorList>
    </citation>
    <scope>NUCLEOTIDE SEQUENCE [LARGE SCALE GENOMIC DNA]</scope>
    <source>
        <strain evidence="1 2">GG4</strain>
    </source>
</reference>